<proteinExistence type="predicted"/>
<evidence type="ECO:0000256" key="2">
    <source>
        <dbReference type="ARBA" id="ARBA00022723"/>
    </source>
</evidence>
<reference evidence="6 7" key="1">
    <citation type="journal article" date="2023" name="Hortic Res">
        <title>Pangenome of water caltrop reveals structural variations and asymmetric subgenome divergence after allopolyploidization.</title>
        <authorList>
            <person name="Zhang X."/>
            <person name="Chen Y."/>
            <person name="Wang L."/>
            <person name="Yuan Y."/>
            <person name="Fang M."/>
            <person name="Shi L."/>
            <person name="Lu R."/>
            <person name="Comes H.P."/>
            <person name="Ma Y."/>
            <person name="Chen Y."/>
            <person name="Huang G."/>
            <person name="Zhou Y."/>
            <person name="Zheng Z."/>
            <person name="Qiu Y."/>
        </authorList>
    </citation>
    <scope>NUCLEOTIDE SEQUENCE [LARGE SCALE GENOMIC DNA]</scope>
    <source>
        <tissue evidence="6">Roots</tissue>
    </source>
</reference>
<evidence type="ECO:0000256" key="1">
    <source>
        <dbReference type="ARBA" id="ARBA00004370"/>
    </source>
</evidence>
<protein>
    <recommendedName>
        <fullName evidence="8">NEP1-interacting protein 1</fullName>
    </recommendedName>
</protein>
<dbReference type="PANTHER" id="PTHR46151">
    <property type="entry name" value="NEP1-INTERACTING PROTEIN-LIKE 2"/>
    <property type="match status" value="1"/>
</dbReference>
<accession>A0AAN7L9N3</accession>
<evidence type="ECO:0000256" key="5">
    <source>
        <dbReference type="ARBA" id="ARBA00023136"/>
    </source>
</evidence>
<evidence type="ECO:0008006" key="8">
    <source>
        <dbReference type="Google" id="ProtNLM"/>
    </source>
</evidence>
<keyword evidence="3" id="KW-0863">Zinc-finger</keyword>
<dbReference type="GO" id="GO:0008270">
    <property type="term" value="F:zinc ion binding"/>
    <property type="evidence" value="ECO:0007669"/>
    <property type="project" value="UniProtKB-KW"/>
</dbReference>
<keyword evidence="4" id="KW-0862">Zinc</keyword>
<evidence type="ECO:0000313" key="7">
    <source>
        <dbReference type="Proteomes" id="UP001345219"/>
    </source>
</evidence>
<dbReference type="PANTHER" id="PTHR46151:SF7">
    <property type="entry name" value="NEP1-INTERACTING PROTEIN 1"/>
    <property type="match status" value="1"/>
</dbReference>
<dbReference type="AlphaFoldDB" id="A0AAN7L9N3"/>
<gene>
    <name evidence="6" type="ORF">SAY87_017036</name>
</gene>
<dbReference type="EMBL" id="JAXIOK010000001">
    <property type="protein sequence ID" value="KAK4780930.1"/>
    <property type="molecule type" value="Genomic_DNA"/>
</dbReference>
<keyword evidence="5" id="KW-0472">Membrane</keyword>
<comment type="subcellular location">
    <subcellularLocation>
        <location evidence="1">Membrane</location>
    </subcellularLocation>
</comment>
<keyword evidence="2" id="KW-0479">Metal-binding</keyword>
<comment type="caution">
    <text evidence="6">The sequence shown here is derived from an EMBL/GenBank/DDBJ whole genome shotgun (WGS) entry which is preliminary data.</text>
</comment>
<dbReference type="Proteomes" id="UP001345219">
    <property type="component" value="Chromosome 13"/>
</dbReference>
<name>A0AAN7L9N3_9MYRT</name>
<dbReference type="GO" id="GO:0016020">
    <property type="term" value="C:membrane"/>
    <property type="evidence" value="ECO:0007669"/>
    <property type="project" value="UniProtKB-SubCell"/>
</dbReference>
<evidence type="ECO:0000256" key="4">
    <source>
        <dbReference type="ARBA" id="ARBA00022833"/>
    </source>
</evidence>
<organism evidence="6 7">
    <name type="scientific">Trapa incisa</name>
    <dbReference type="NCBI Taxonomy" id="236973"/>
    <lineage>
        <taxon>Eukaryota</taxon>
        <taxon>Viridiplantae</taxon>
        <taxon>Streptophyta</taxon>
        <taxon>Embryophyta</taxon>
        <taxon>Tracheophyta</taxon>
        <taxon>Spermatophyta</taxon>
        <taxon>Magnoliopsida</taxon>
        <taxon>eudicotyledons</taxon>
        <taxon>Gunneridae</taxon>
        <taxon>Pentapetalae</taxon>
        <taxon>rosids</taxon>
        <taxon>malvids</taxon>
        <taxon>Myrtales</taxon>
        <taxon>Lythraceae</taxon>
        <taxon>Trapa</taxon>
    </lineage>
</organism>
<evidence type="ECO:0000313" key="6">
    <source>
        <dbReference type="EMBL" id="KAK4780930.1"/>
    </source>
</evidence>
<keyword evidence="7" id="KW-1185">Reference proteome</keyword>
<sequence length="308" mass="33404">MEFCVQPPRFSVPLTSTAWSLVERVKKTCSIAVSAILTFFFLLVHRTNGLFGTLKLAVGTLLGTITGALLGQETESGFLRGAVVGAFSGAVFSIDVYESSLILWRSDESGIRCLLYLIGVIETLLSGRLVHERIGLASLNVIQSQMGSSESIFEEVQIIFDTSDVSVDKIPTVKIDTINTIDAYGERASCSVCLQVATDGLSSPFFHVPLLPPTTRKIFGTFQLARFILHSSIAFANSGLPARGDGAKLTSVPPHVPPGLHRPMAPKTQILPPLQEESVNHVHPFTRSPLLTLLLHSLFFTCCPPSPW</sequence>
<evidence type="ECO:0000256" key="3">
    <source>
        <dbReference type="ARBA" id="ARBA00022771"/>
    </source>
</evidence>